<dbReference type="Proteomes" id="UP000494165">
    <property type="component" value="Unassembled WGS sequence"/>
</dbReference>
<dbReference type="InterPro" id="IPR053958">
    <property type="entry name" value="HMGCR/SNAP/NPC1-like_SSD"/>
</dbReference>
<proteinExistence type="inferred from homology"/>
<evidence type="ECO:0000256" key="3">
    <source>
        <dbReference type="SAM" id="Phobius"/>
    </source>
</evidence>
<comment type="similarity">
    <text evidence="1">Belongs to the patched family.</text>
</comment>
<dbReference type="PANTHER" id="PTHR10796:SF130">
    <property type="entry name" value="PATCHED DOMAIN-CONTAINING PROTEIN 3-LIKE PROTEIN"/>
    <property type="match status" value="1"/>
</dbReference>
<keyword evidence="3" id="KW-0472">Membrane</keyword>
<dbReference type="InterPro" id="IPR000731">
    <property type="entry name" value="SSD"/>
</dbReference>
<evidence type="ECO:0000313" key="6">
    <source>
        <dbReference type="Proteomes" id="UP000494165"/>
    </source>
</evidence>
<evidence type="ECO:0000313" key="5">
    <source>
        <dbReference type="EMBL" id="CAB3369748.1"/>
    </source>
</evidence>
<keyword evidence="3" id="KW-0812">Transmembrane</keyword>
<keyword evidence="6" id="KW-1185">Reference proteome</keyword>
<sequence length="972" mass="108135">MQQQLPKRGGSIEGAEGEPSASTAENVERLLGVGRHLAKADSESTAARRTSESSCVPMEPRIVRKDANGRHANGHGPHREAAAASEGRCARFFHRFRLEVAFYKLGRLIGAHPVLVLVASVALCGVTSIGLMFWRQQLNDLELFLPEDSPIRRDAAWVDKWFSEEMIFESVIIIADNVLDQEVIRTMAELHQDVRNINVTSGVTWDDLCARVLAWMDVEADAEVVELVNQYNKHGNVCIQESILALWANASAAAAATQEEIYQMFTNALLNPNSGGTSAFKGVRHLLSGVTYSEDGNVTGATATILTYSLKKGNADALEWEEEFMRVVHSTNRTLPPSVEILALANRSYNDALQEVLDSNLTVLFSGFSLIVVYVVAMMGRANRLENRVYLALSGGLTVPMAIAASFGFCFSLKYFYGPIHPILPFLLLGVGVDDMFIIVQALDDLTPAEKELSVPERVGRALRHAGTSVTVTSLTNIVAFAVGANTKMPTFKSFCFFASMGILFLYIFVLTFFVSCVTLDERRRKANRDGCMPWVVREEFSTNECSQHDHQKAFFHRIYSPCLMKTPVKVLVILLTLTLVGFNAYSAFQVEQKFDPVLYLRNDSYPRQFQEALKRHFPKLGNRGGVYIGQIDYFEHQDALLDLAKSLQQNPYINSDNFGFWLIDFVKFMENRKDEPLDFNEFRGYLAEFLYTTDQGYPHIKDVKIRGFPFGEYEILATRIPIQHVLLNGAWQQAQAMESVHKELEAAPFAKDTVAYAKEYVSWTANQIIGEELLRNFAFTLTAVSLVTVILIRDLVTSASVIACVVCTLVGLVGSMVLFGLTVEITTSIVVTLCVGLAVDYSAHVGHKFATLKGSREQRARDTLELVGPPVFNGGFSTFLAFVVLVFSDSFIFTTFFKLFFSVVVYGLFHGLVFLPVVLSILGPSDSSGPSDQVYTVPVQNGSAHLELKVGNRRRRETEELQRQPLADTLP</sequence>
<feature type="transmembrane region" description="Helical" evidence="3">
    <location>
        <begin position="800"/>
        <end position="820"/>
    </location>
</feature>
<feature type="transmembrane region" description="Helical" evidence="3">
    <location>
        <begin position="774"/>
        <end position="793"/>
    </location>
</feature>
<keyword evidence="3" id="KW-1133">Transmembrane helix</keyword>
<evidence type="ECO:0000259" key="4">
    <source>
        <dbReference type="PROSITE" id="PS50156"/>
    </source>
</evidence>
<dbReference type="AlphaFoldDB" id="A0A8S1CHF5"/>
<feature type="transmembrane region" description="Helical" evidence="3">
    <location>
        <begin position="826"/>
        <end position="844"/>
    </location>
</feature>
<feature type="transmembrane region" description="Helical" evidence="3">
    <location>
        <begin position="423"/>
        <end position="443"/>
    </location>
</feature>
<comment type="caution">
    <text evidence="5">The sequence shown here is derived from an EMBL/GenBank/DDBJ whole genome shotgun (WGS) entry which is preliminary data.</text>
</comment>
<feature type="compositionally biased region" description="Polar residues" evidence="2">
    <location>
        <begin position="43"/>
        <end position="54"/>
    </location>
</feature>
<feature type="transmembrane region" description="Helical" evidence="3">
    <location>
        <begin position="359"/>
        <end position="377"/>
    </location>
</feature>
<dbReference type="OrthoDB" id="6510177at2759"/>
<organism evidence="5 6">
    <name type="scientific">Cloeon dipterum</name>
    <dbReference type="NCBI Taxonomy" id="197152"/>
    <lineage>
        <taxon>Eukaryota</taxon>
        <taxon>Metazoa</taxon>
        <taxon>Ecdysozoa</taxon>
        <taxon>Arthropoda</taxon>
        <taxon>Hexapoda</taxon>
        <taxon>Insecta</taxon>
        <taxon>Pterygota</taxon>
        <taxon>Palaeoptera</taxon>
        <taxon>Ephemeroptera</taxon>
        <taxon>Pisciforma</taxon>
        <taxon>Baetidae</taxon>
        <taxon>Cloeon</taxon>
    </lineage>
</organism>
<feature type="transmembrane region" description="Helical" evidence="3">
    <location>
        <begin position="463"/>
        <end position="485"/>
    </location>
</feature>
<feature type="transmembrane region" description="Helical" evidence="3">
    <location>
        <begin position="865"/>
        <end position="888"/>
    </location>
</feature>
<dbReference type="Pfam" id="PF12349">
    <property type="entry name" value="Sterol-sensing"/>
    <property type="match status" value="1"/>
</dbReference>
<name>A0A8S1CHF5_9INSE</name>
<evidence type="ECO:0000256" key="2">
    <source>
        <dbReference type="SAM" id="MobiDB-lite"/>
    </source>
</evidence>
<evidence type="ECO:0000256" key="1">
    <source>
        <dbReference type="ARBA" id="ARBA00005585"/>
    </source>
</evidence>
<feature type="transmembrane region" description="Helical" evidence="3">
    <location>
        <begin position="114"/>
        <end position="134"/>
    </location>
</feature>
<feature type="compositionally biased region" description="Basic and acidic residues" evidence="2">
    <location>
        <begin position="953"/>
        <end position="963"/>
    </location>
</feature>
<dbReference type="GO" id="GO:0016020">
    <property type="term" value="C:membrane"/>
    <property type="evidence" value="ECO:0007669"/>
    <property type="project" value="TreeGrafter"/>
</dbReference>
<dbReference type="Gene3D" id="1.20.1640.10">
    <property type="entry name" value="Multidrug efflux transporter AcrB transmembrane domain"/>
    <property type="match status" value="2"/>
</dbReference>
<accession>A0A8S1CHF5</accession>
<feature type="region of interest" description="Disordered" evidence="2">
    <location>
        <begin position="1"/>
        <end position="62"/>
    </location>
</feature>
<feature type="transmembrane region" description="Helical" evidence="3">
    <location>
        <begin position="389"/>
        <end position="417"/>
    </location>
</feature>
<protein>
    <recommendedName>
        <fullName evidence="4">SSD domain-containing protein</fullName>
    </recommendedName>
</protein>
<feature type="transmembrane region" description="Helical" evidence="3">
    <location>
        <begin position="900"/>
        <end position="923"/>
    </location>
</feature>
<dbReference type="InterPro" id="IPR051697">
    <property type="entry name" value="Patched_domain-protein"/>
</dbReference>
<feature type="domain" description="SSD" evidence="4">
    <location>
        <begin position="360"/>
        <end position="520"/>
    </location>
</feature>
<feature type="region of interest" description="Disordered" evidence="2">
    <location>
        <begin position="953"/>
        <end position="972"/>
    </location>
</feature>
<reference evidence="5 6" key="1">
    <citation type="submission" date="2020-04" db="EMBL/GenBank/DDBJ databases">
        <authorList>
            <person name="Alioto T."/>
            <person name="Alioto T."/>
            <person name="Gomez Garrido J."/>
        </authorList>
    </citation>
    <scope>NUCLEOTIDE SEQUENCE [LARGE SCALE GENOMIC DNA]</scope>
</reference>
<gene>
    <name evidence="5" type="ORF">CLODIP_2_CD04226</name>
</gene>
<dbReference type="PROSITE" id="PS50156">
    <property type="entry name" value="SSD"/>
    <property type="match status" value="1"/>
</dbReference>
<dbReference type="EMBL" id="CADEPI010000047">
    <property type="protein sequence ID" value="CAB3369748.1"/>
    <property type="molecule type" value="Genomic_DNA"/>
</dbReference>
<dbReference type="SUPFAM" id="SSF82866">
    <property type="entry name" value="Multidrug efflux transporter AcrB transmembrane domain"/>
    <property type="match status" value="2"/>
</dbReference>
<feature type="transmembrane region" description="Helical" evidence="3">
    <location>
        <begin position="497"/>
        <end position="520"/>
    </location>
</feature>
<dbReference type="PANTHER" id="PTHR10796">
    <property type="entry name" value="PATCHED-RELATED"/>
    <property type="match status" value="1"/>
</dbReference>